<feature type="compositionally biased region" description="Low complexity" evidence="1">
    <location>
        <begin position="250"/>
        <end position="259"/>
    </location>
</feature>
<protein>
    <recommendedName>
        <fullName evidence="3">TIR domain-containing protein</fullName>
    </recommendedName>
</protein>
<dbReference type="Gene3D" id="3.40.50.10140">
    <property type="entry name" value="Toll/interleukin-1 receptor homology (TIR) domain"/>
    <property type="match status" value="1"/>
</dbReference>
<keyword evidence="2" id="KW-0812">Transmembrane</keyword>
<keyword evidence="2" id="KW-0472">Membrane</keyword>
<reference evidence="4 5" key="1">
    <citation type="submission" date="2021-01" db="EMBL/GenBank/DDBJ databases">
        <title>Sequencing the genomes of 1000 actinobacteria strains.</title>
        <authorList>
            <person name="Klenk H.-P."/>
        </authorList>
    </citation>
    <scope>NUCLEOTIDE SEQUENCE [LARGE SCALE GENOMIC DNA]</scope>
    <source>
        <strain evidence="4 5">DSM 18662</strain>
    </source>
</reference>
<accession>A0ABS2RFN7</accession>
<keyword evidence="2" id="KW-1133">Transmembrane helix</keyword>
<feature type="compositionally biased region" description="Low complexity" evidence="1">
    <location>
        <begin position="157"/>
        <end position="173"/>
    </location>
</feature>
<feature type="region of interest" description="Disordered" evidence="1">
    <location>
        <begin position="152"/>
        <end position="207"/>
    </location>
</feature>
<name>A0ABS2RFN7_9ACTN</name>
<evidence type="ECO:0000313" key="4">
    <source>
        <dbReference type="EMBL" id="MBM7797815.1"/>
    </source>
</evidence>
<feature type="transmembrane region" description="Helical" evidence="2">
    <location>
        <begin position="214"/>
        <end position="235"/>
    </location>
</feature>
<dbReference type="EMBL" id="JAFBCF010000001">
    <property type="protein sequence ID" value="MBM7797815.1"/>
    <property type="molecule type" value="Genomic_DNA"/>
</dbReference>
<evidence type="ECO:0000313" key="5">
    <source>
        <dbReference type="Proteomes" id="UP000704762"/>
    </source>
</evidence>
<dbReference type="Pfam" id="PF13676">
    <property type="entry name" value="TIR_2"/>
    <property type="match status" value="1"/>
</dbReference>
<dbReference type="RefSeq" id="WP_204916447.1">
    <property type="nucleotide sequence ID" value="NZ_BAAAQP010000011.1"/>
</dbReference>
<evidence type="ECO:0000256" key="1">
    <source>
        <dbReference type="SAM" id="MobiDB-lite"/>
    </source>
</evidence>
<dbReference type="InterPro" id="IPR035897">
    <property type="entry name" value="Toll_tir_struct_dom_sf"/>
</dbReference>
<feature type="region of interest" description="Disordered" evidence="1">
    <location>
        <begin position="243"/>
        <end position="270"/>
    </location>
</feature>
<dbReference type="Proteomes" id="UP000704762">
    <property type="component" value="Unassembled WGS sequence"/>
</dbReference>
<evidence type="ECO:0000256" key="2">
    <source>
        <dbReference type="SAM" id="Phobius"/>
    </source>
</evidence>
<evidence type="ECO:0000259" key="3">
    <source>
        <dbReference type="Pfam" id="PF13676"/>
    </source>
</evidence>
<comment type="caution">
    <text evidence="4">The sequence shown here is derived from an EMBL/GenBank/DDBJ whole genome shotgun (WGS) entry which is preliminary data.</text>
</comment>
<sequence>MADKVRVFLSYRRADTQHVAGRAADRLGEFFELFMDIDTIPPGVDFEDYVRRAVSSCDVLLAFIGNRWADLSNSRGQRRLDDPQDWVAEEIGVALGRGVRVIPVLVDDAVMPLADDLPSALAPLAHRQALPLRHATFSADLARLVAGIEHASRERGAPAATGSTAASTSADPAVRPGGNSPARFAERWEQPGMPTRAGPAVTIGQETPPPRLRAVVLGLALVLLAALIGAGIAIGRPFDHSAVPQAEETGGSPRSSSSPTPSPALPGPAVTPAHTVEELRAHVPAAFRRTCRALVPEPKVLKASLVVAVQCLPTQGSLGGRQPTYLFYFQYAGPESALAAFRGYYASGDLPAGDCSHDPAEMPYDRPDQGGGILRCYRDAEAYRVLAWTDDELAIVASAADRTMTYAELVRWWRGAGPVR</sequence>
<dbReference type="SUPFAM" id="SSF52200">
    <property type="entry name" value="Toll/Interleukin receptor TIR domain"/>
    <property type="match status" value="1"/>
</dbReference>
<dbReference type="InterPro" id="IPR000157">
    <property type="entry name" value="TIR_dom"/>
</dbReference>
<gene>
    <name evidence="4" type="ORF">JOE57_000736</name>
</gene>
<proteinExistence type="predicted"/>
<feature type="domain" description="TIR" evidence="3">
    <location>
        <begin position="7"/>
        <end position="145"/>
    </location>
</feature>
<organism evidence="4 5">
    <name type="scientific">Microlunatus panaciterrae</name>
    <dbReference type="NCBI Taxonomy" id="400768"/>
    <lineage>
        <taxon>Bacteria</taxon>
        <taxon>Bacillati</taxon>
        <taxon>Actinomycetota</taxon>
        <taxon>Actinomycetes</taxon>
        <taxon>Propionibacteriales</taxon>
        <taxon>Propionibacteriaceae</taxon>
        <taxon>Microlunatus</taxon>
    </lineage>
</organism>
<keyword evidence="5" id="KW-1185">Reference proteome</keyword>